<protein>
    <submittedName>
        <fullName evidence="2">MFS-2 domain containing protein</fullName>
    </submittedName>
</protein>
<evidence type="ECO:0000313" key="4">
    <source>
        <dbReference type="Proteomes" id="UP000245464"/>
    </source>
</evidence>
<dbReference type="EMBL" id="NQIK02000005">
    <property type="protein sequence ID" value="KAF7570845.1"/>
    <property type="molecule type" value="Genomic_DNA"/>
</dbReference>
<dbReference type="EMBL" id="NRDI02000008">
    <property type="protein sequence ID" value="KAI1514262.1"/>
    <property type="molecule type" value="Genomic_DNA"/>
</dbReference>
<dbReference type="OrthoDB" id="3800422at2759"/>
<reference evidence="5" key="4">
    <citation type="journal article" date="2022" name="Microb. Genom.">
        <title>A global pangenome for the wheat fungal pathogen Pyrenophora tritici-repentis and prediction of effector protein structural homology.</title>
        <authorList>
            <person name="Moolhuijzen P.M."/>
            <person name="See P.T."/>
            <person name="Shi G."/>
            <person name="Powell H.R."/>
            <person name="Cockram J."/>
            <person name="Jorgensen L.N."/>
            <person name="Benslimane H."/>
            <person name="Strelkov S.E."/>
            <person name="Turner J."/>
            <person name="Liu Z."/>
            <person name="Moffat C.S."/>
        </authorList>
    </citation>
    <scope>NUCLEOTIDE SEQUENCE [LARGE SCALE GENOMIC DNA]</scope>
</reference>
<evidence type="ECO:0000313" key="3">
    <source>
        <dbReference type="EMBL" id="KAI1514262.1"/>
    </source>
</evidence>
<organism evidence="2 4">
    <name type="scientific">Pyrenophora tritici-repentis</name>
    <dbReference type="NCBI Taxonomy" id="45151"/>
    <lineage>
        <taxon>Eukaryota</taxon>
        <taxon>Fungi</taxon>
        <taxon>Dikarya</taxon>
        <taxon>Ascomycota</taxon>
        <taxon>Pezizomycotina</taxon>
        <taxon>Dothideomycetes</taxon>
        <taxon>Pleosporomycetidae</taxon>
        <taxon>Pleosporales</taxon>
        <taxon>Pleosporineae</taxon>
        <taxon>Pleosporaceae</taxon>
        <taxon>Pyrenophora</taxon>
    </lineage>
</organism>
<proteinExistence type="predicted"/>
<reference evidence="3" key="2">
    <citation type="submission" date="2021-05" db="EMBL/GenBank/DDBJ databases">
        <authorList>
            <person name="Moolhuijzen P.M."/>
            <person name="Moffat C.S."/>
        </authorList>
    </citation>
    <scope>NUCLEOTIDE SEQUENCE</scope>
    <source>
        <strain evidence="3">86-124</strain>
    </source>
</reference>
<feature type="compositionally biased region" description="Basic residues" evidence="1">
    <location>
        <begin position="60"/>
        <end position="70"/>
    </location>
</feature>
<reference evidence="3" key="3">
    <citation type="journal article" date="2022" name="bioRxiv">
        <title>A global pangenome for the wheat fungal pathogen Pyrenophora tritici-repentis and prediction of effector protein structural homology.</title>
        <authorList>
            <person name="Moolhuijzen P."/>
            <person name="See P.T."/>
            <person name="Shi G."/>
            <person name="Powell H.R."/>
            <person name="Cockram J."/>
            <person name="Jorgensen L.N."/>
            <person name="Benslimane H."/>
            <person name="Strelkov S.E."/>
            <person name="Turner J."/>
            <person name="Liu Z."/>
            <person name="Moffat C.S."/>
        </authorList>
    </citation>
    <scope>NUCLEOTIDE SEQUENCE</scope>
    <source>
        <strain evidence="3">86-124</strain>
    </source>
</reference>
<gene>
    <name evidence="3" type="ORF">Ptr86124_006892</name>
    <name evidence="2" type="ORF">PtrM4_108470</name>
</gene>
<evidence type="ECO:0000256" key="1">
    <source>
        <dbReference type="SAM" id="MobiDB-lite"/>
    </source>
</evidence>
<dbReference type="Proteomes" id="UP000245464">
    <property type="component" value="Chromosome 5"/>
</dbReference>
<evidence type="ECO:0000313" key="5">
    <source>
        <dbReference type="Proteomes" id="UP000249757"/>
    </source>
</evidence>
<dbReference type="Proteomes" id="UP000249757">
    <property type="component" value="Unassembled WGS sequence"/>
</dbReference>
<reference evidence="2" key="1">
    <citation type="journal article" date="2018" name="BMC Genomics">
        <title>Comparative genomics of the wheat fungal pathogen Pyrenophora tritici-repentis reveals chromosomal variations and genome plasticity.</title>
        <authorList>
            <person name="Moolhuijzen P."/>
            <person name="See P.T."/>
            <person name="Hane J.K."/>
            <person name="Shi G."/>
            <person name="Liu Z."/>
            <person name="Oliver R.P."/>
            <person name="Moffat C.S."/>
        </authorList>
    </citation>
    <scope>NUCLEOTIDE SEQUENCE [LARGE SCALE GENOMIC DNA]</scope>
    <source>
        <strain evidence="2">M4</strain>
    </source>
</reference>
<dbReference type="OMA" id="APRTCPQ"/>
<feature type="region of interest" description="Disordered" evidence="1">
    <location>
        <begin position="60"/>
        <end position="95"/>
    </location>
</feature>
<sequence length="144" mass="16389">MAQKNSCKLYSFQDGVCGCPIFWKKQESKPFIKSTKLSVIGDSVFTRTVNKGGGAKQRILRAQKGKKKKTMPSMIPGKGSAMMSRTQMKKKMKEANRLMHKKEVHEKEVHKKEVRVLVDYELPSGADRLDWDTDEVRRMAGEIA</sequence>
<comment type="caution">
    <text evidence="2">The sequence shown here is derived from an EMBL/GenBank/DDBJ whole genome shotgun (WGS) entry which is preliminary data.</text>
</comment>
<keyword evidence="5" id="KW-1185">Reference proteome</keyword>
<accession>A0A2W1F022</accession>
<dbReference type="AlphaFoldDB" id="A0A2W1F022"/>
<name>A0A2W1F022_9PLEO</name>
<evidence type="ECO:0000313" key="2">
    <source>
        <dbReference type="EMBL" id="KAF7570845.1"/>
    </source>
</evidence>